<protein>
    <submittedName>
        <fullName evidence="1">Uncharacterized protein</fullName>
    </submittedName>
</protein>
<comment type="caution">
    <text evidence="1">The sequence shown here is derived from an EMBL/GenBank/DDBJ whole genome shotgun (WGS) entry which is preliminary data.</text>
</comment>
<reference evidence="1 2" key="1">
    <citation type="journal article" date="2015" name="Genome Announc.">
        <title>Expanding the biotechnology potential of lactobacilli through comparative genomics of 213 strains and associated genera.</title>
        <authorList>
            <person name="Sun Z."/>
            <person name="Harris H.M."/>
            <person name="McCann A."/>
            <person name="Guo C."/>
            <person name="Argimon S."/>
            <person name="Zhang W."/>
            <person name="Yang X."/>
            <person name="Jeffery I.B."/>
            <person name="Cooney J.C."/>
            <person name="Kagawa T.F."/>
            <person name="Liu W."/>
            <person name="Song Y."/>
            <person name="Salvetti E."/>
            <person name="Wrobel A."/>
            <person name="Rasinkangas P."/>
            <person name="Parkhill J."/>
            <person name="Rea M.C."/>
            <person name="O'Sullivan O."/>
            <person name="Ritari J."/>
            <person name="Douillard F.P."/>
            <person name="Paul Ross R."/>
            <person name="Yang R."/>
            <person name="Briner A.E."/>
            <person name="Felis G.E."/>
            <person name="de Vos W.M."/>
            <person name="Barrangou R."/>
            <person name="Klaenhammer T.R."/>
            <person name="Caufield P.W."/>
            <person name="Cui Y."/>
            <person name="Zhang H."/>
            <person name="O'Toole P.W."/>
        </authorList>
    </citation>
    <scope>NUCLEOTIDE SEQUENCE [LARGE SCALE GENOMIC DNA]</scope>
    <source>
        <strain evidence="1 2">DSM 13343</strain>
    </source>
</reference>
<dbReference type="AlphaFoldDB" id="A0A0R1PZ86"/>
<gene>
    <name evidence="1" type="ORF">FD01_GL002779</name>
</gene>
<dbReference type="Proteomes" id="UP000051790">
    <property type="component" value="Unassembled WGS sequence"/>
</dbReference>
<evidence type="ECO:0000313" key="1">
    <source>
        <dbReference type="EMBL" id="KRL37821.1"/>
    </source>
</evidence>
<evidence type="ECO:0000313" key="2">
    <source>
        <dbReference type="Proteomes" id="UP000051790"/>
    </source>
</evidence>
<dbReference type="EMBL" id="AZEU01000313">
    <property type="protein sequence ID" value="KRL37821.1"/>
    <property type="molecule type" value="Genomic_DNA"/>
</dbReference>
<accession>A0A0R1PZ86</accession>
<sequence length="142" mass="16286">MRNLRQQESDALAHAGFSENALMLFATIRRGWGQWLHHDLTDAFFGNQSVLLIMTETELTVILRFSKPEPEIARIPLAETSDWSLTAEWNYFLLTLTYEGQVERFGIDSGQHILIDEGRTQHNLETLIENGFFGHLPKNAEV</sequence>
<proteinExistence type="predicted"/>
<dbReference type="OrthoDB" id="9943240at2"/>
<organism evidence="1 2">
    <name type="scientific">Lacticaseibacillus manihotivorans DSM 13343 = JCM 12514</name>
    <dbReference type="NCBI Taxonomy" id="1423769"/>
    <lineage>
        <taxon>Bacteria</taxon>
        <taxon>Bacillati</taxon>
        <taxon>Bacillota</taxon>
        <taxon>Bacilli</taxon>
        <taxon>Lactobacillales</taxon>
        <taxon>Lactobacillaceae</taxon>
        <taxon>Lacticaseibacillus</taxon>
    </lineage>
</organism>
<name>A0A0R1PZ86_9LACO</name>
<dbReference type="RefSeq" id="WP_056965140.1">
    <property type="nucleotide sequence ID" value="NZ_AZEU01000313.1"/>
</dbReference>
<keyword evidence="2" id="KW-1185">Reference proteome</keyword>
<dbReference type="PATRIC" id="fig|1423769.4.peg.2999"/>